<evidence type="ECO:0000313" key="1">
    <source>
        <dbReference type="EMBL" id="APG59843.1"/>
    </source>
</evidence>
<gene>
    <name evidence="1" type="ORF">LPB144_05175</name>
</gene>
<dbReference type="EMBL" id="CP018153">
    <property type="protein sequence ID" value="APG59843.1"/>
    <property type="molecule type" value="Genomic_DNA"/>
</dbReference>
<dbReference type="OrthoDB" id="1424919at2"/>
<accession>A0A1L3J413</accession>
<organism evidence="1 2">
    <name type="scientific">Christiangramia salexigens</name>
    <dbReference type="NCBI Taxonomy" id="1913577"/>
    <lineage>
        <taxon>Bacteria</taxon>
        <taxon>Pseudomonadati</taxon>
        <taxon>Bacteroidota</taxon>
        <taxon>Flavobacteriia</taxon>
        <taxon>Flavobacteriales</taxon>
        <taxon>Flavobacteriaceae</taxon>
        <taxon>Christiangramia</taxon>
    </lineage>
</organism>
<dbReference type="STRING" id="1913577.LPB144_05175"/>
<protein>
    <submittedName>
        <fullName evidence="1">Uncharacterized protein</fullName>
    </submittedName>
</protein>
<reference evidence="1 2" key="1">
    <citation type="submission" date="2016-11" db="EMBL/GenBank/DDBJ databases">
        <title>Gramella sp. LPB0144 isolated from marine environment.</title>
        <authorList>
            <person name="Kim E."/>
            <person name="Yi H."/>
        </authorList>
    </citation>
    <scope>NUCLEOTIDE SEQUENCE [LARGE SCALE GENOMIC DNA]</scope>
    <source>
        <strain evidence="1 2">LPB0144</strain>
    </source>
</reference>
<name>A0A1L3J413_9FLAO</name>
<keyword evidence="2" id="KW-1185">Reference proteome</keyword>
<proteinExistence type="predicted"/>
<sequence length="214" mass="24810">MKTYFSDLIPRLQKYSRKLDDLTLLTDQHWVLIDGLGNSKNVFIFKKDNTLLLSKNGNVIKGNWEYLGNNSLLIDLDESYLYKHGFFDENILALKVDSKKEYTFLVNENKFEGELNNLESIFKFLEEKYLRKSPGEKESTIGRVLDDSDIPKNHKKIEKRLSDGNILTIYSTSEKTDDFNIGDRVSINGRIPKDGNYHYGWTGGITVQNGKIRW</sequence>
<dbReference type="Proteomes" id="UP000182510">
    <property type="component" value="Chromosome"/>
</dbReference>
<dbReference type="RefSeq" id="WP_072552495.1">
    <property type="nucleotide sequence ID" value="NZ_CP018153.1"/>
</dbReference>
<dbReference type="KEGG" id="grl:LPB144_05175"/>
<dbReference type="AlphaFoldDB" id="A0A1L3J413"/>
<evidence type="ECO:0000313" key="2">
    <source>
        <dbReference type="Proteomes" id="UP000182510"/>
    </source>
</evidence>